<feature type="transmembrane region" description="Helical" evidence="1">
    <location>
        <begin position="20"/>
        <end position="39"/>
    </location>
</feature>
<reference evidence="2 3" key="1">
    <citation type="submission" date="2020-08" db="EMBL/GenBank/DDBJ databases">
        <title>Genomic Encyclopedia of Type Strains, Phase III (KMG-III): the genomes of soil and plant-associated and newly described type strains.</title>
        <authorList>
            <person name="Whitman W."/>
        </authorList>
    </citation>
    <scope>NUCLEOTIDE SEQUENCE [LARGE SCALE GENOMIC DNA]</scope>
    <source>
        <strain evidence="2 3">CECT 8840</strain>
    </source>
</reference>
<accession>A0A7W7QPF5</accession>
<keyword evidence="1" id="KW-1133">Transmembrane helix</keyword>
<protein>
    <submittedName>
        <fullName evidence="2">Uncharacterized protein</fullName>
    </submittedName>
</protein>
<evidence type="ECO:0000313" key="2">
    <source>
        <dbReference type="EMBL" id="MBB4917332.1"/>
    </source>
</evidence>
<feature type="transmembrane region" description="Helical" evidence="1">
    <location>
        <begin position="101"/>
        <end position="119"/>
    </location>
</feature>
<dbReference type="Proteomes" id="UP000552644">
    <property type="component" value="Unassembled WGS sequence"/>
</dbReference>
<evidence type="ECO:0000256" key="1">
    <source>
        <dbReference type="SAM" id="Phobius"/>
    </source>
</evidence>
<comment type="caution">
    <text evidence="2">The sequence shown here is derived from an EMBL/GenBank/DDBJ whole genome shotgun (WGS) entry which is preliminary data.</text>
</comment>
<dbReference type="RefSeq" id="WP_184717479.1">
    <property type="nucleotide sequence ID" value="NZ_JACHJP010000004.1"/>
</dbReference>
<keyword evidence="1" id="KW-0812">Transmembrane</keyword>
<feature type="transmembrane region" description="Helical" evidence="1">
    <location>
        <begin position="77"/>
        <end position="95"/>
    </location>
</feature>
<sequence>MSSVDQPSSWFDALSRPQRVTAVVFALVGSVGGAAYLLLEPPTTPAALFLIFAYMLFSLMVLNGIPRVRLWLDGRGYLLYAGIFALFKGAAGGLQAPALRIGVFAAGALILAYLIVRIVRIEQGRKQRIDHTTP</sequence>
<organism evidence="2 3">
    <name type="scientific">Streptosporangium saharense</name>
    <dbReference type="NCBI Taxonomy" id="1706840"/>
    <lineage>
        <taxon>Bacteria</taxon>
        <taxon>Bacillati</taxon>
        <taxon>Actinomycetota</taxon>
        <taxon>Actinomycetes</taxon>
        <taxon>Streptosporangiales</taxon>
        <taxon>Streptosporangiaceae</taxon>
        <taxon>Streptosporangium</taxon>
    </lineage>
</organism>
<keyword evidence="1" id="KW-0472">Membrane</keyword>
<dbReference type="EMBL" id="JACHJP010000004">
    <property type="protein sequence ID" value="MBB4917332.1"/>
    <property type="molecule type" value="Genomic_DNA"/>
</dbReference>
<gene>
    <name evidence="2" type="ORF">FHS44_004440</name>
</gene>
<dbReference type="AlphaFoldDB" id="A0A7W7QPF5"/>
<feature type="transmembrane region" description="Helical" evidence="1">
    <location>
        <begin position="45"/>
        <end position="65"/>
    </location>
</feature>
<evidence type="ECO:0000313" key="3">
    <source>
        <dbReference type="Proteomes" id="UP000552644"/>
    </source>
</evidence>
<proteinExistence type="predicted"/>
<name>A0A7W7QPF5_9ACTN</name>
<keyword evidence="3" id="KW-1185">Reference proteome</keyword>